<organism evidence="1 2">
    <name type="scientific">Diplodia seriata</name>
    <dbReference type="NCBI Taxonomy" id="420778"/>
    <lineage>
        <taxon>Eukaryota</taxon>
        <taxon>Fungi</taxon>
        <taxon>Dikarya</taxon>
        <taxon>Ascomycota</taxon>
        <taxon>Pezizomycotina</taxon>
        <taxon>Dothideomycetes</taxon>
        <taxon>Dothideomycetes incertae sedis</taxon>
        <taxon>Botryosphaeriales</taxon>
        <taxon>Botryosphaeriaceae</taxon>
        <taxon>Diplodia</taxon>
    </lineage>
</organism>
<dbReference type="Proteomes" id="UP000190776">
    <property type="component" value="Unassembled WGS sequence"/>
</dbReference>
<proteinExistence type="predicted"/>
<comment type="caution">
    <text evidence="1">The sequence shown here is derived from an EMBL/GenBank/DDBJ whole genome shotgun (WGS) entry which is preliminary data.</text>
</comment>
<gene>
    <name evidence="1" type="ORF">BK809_0001687</name>
</gene>
<dbReference type="EMBL" id="MSZU01000087">
    <property type="protein sequence ID" value="OMP84584.1"/>
    <property type="molecule type" value="Genomic_DNA"/>
</dbReference>
<evidence type="ECO:0000313" key="2">
    <source>
        <dbReference type="Proteomes" id="UP000190776"/>
    </source>
</evidence>
<accession>A0A1S8BAW9</accession>
<name>A0A1S8BAW9_9PEZI</name>
<sequence>MAKPGRSLSIFKDAPGWGGFCEDRWETWVDRLTPLNEASIATDAKPLVGQALEAASKVTKSSA</sequence>
<reference evidence="1 2" key="1">
    <citation type="submission" date="2017-01" db="EMBL/GenBank/DDBJ databases">
        <title>Draft genome sequence of Diplodia seriata F98.1, a fungal species involved in grapevine trunk diseases.</title>
        <authorList>
            <person name="Robert-Siegwald G."/>
            <person name="Vallet J."/>
            <person name="Abou-Mansour E."/>
            <person name="Xu J."/>
            <person name="Rey P."/>
            <person name="Bertsch C."/>
            <person name="Rego C."/>
            <person name="Larignon P."/>
            <person name="Fontaine F."/>
            <person name="Lebrun M.-H."/>
        </authorList>
    </citation>
    <scope>NUCLEOTIDE SEQUENCE [LARGE SCALE GENOMIC DNA]</scope>
    <source>
        <strain evidence="1 2">F98.1</strain>
    </source>
</reference>
<evidence type="ECO:0000313" key="1">
    <source>
        <dbReference type="EMBL" id="OMP84584.1"/>
    </source>
</evidence>
<protein>
    <submittedName>
        <fullName evidence="1">Uncharacterized protein</fullName>
    </submittedName>
</protein>
<dbReference type="OrthoDB" id="3350591at2759"/>
<dbReference type="AlphaFoldDB" id="A0A1S8BAW9"/>